<dbReference type="InterPro" id="IPR036086">
    <property type="entry name" value="ParB/Sulfiredoxin_sf"/>
</dbReference>
<sequence>MNKKFKTVNINDLKVDYSYRSSENPNADGIIENFERLAIGYITVSAREDGLYIIDGIRRVEALKHIDYVECPAEVLHGLTVEDEARIFVNMNKFHDEYDEEYEVYPNIEVEDI</sequence>
<dbReference type="RefSeq" id="WP_156666798.1">
    <property type="nucleotide sequence ID" value="NZ_CACRUO010000035.1"/>
</dbReference>
<proteinExistence type="predicted"/>
<dbReference type="AlphaFoldDB" id="A0A6N3D2U2"/>
<reference evidence="1" key="1">
    <citation type="submission" date="2019-11" db="EMBL/GenBank/DDBJ databases">
        <authorList>
            <person name="Feng L."/>
        </authorList>
    </citation>
    <scope>NUCLEOTIDE SEQUENCE</scope>
    <source>
        <strain evidence="1">SsimulansLFYP27</strain>
    </source>
</reference>
<organism evidence="1">
    <name type="scientific">Staphylococcus simulans</name>
    <dbReference type="NCBI Taxonomy" id="1286"/>
    <lineage>
        <taxon>Bacteria</taxon>
        <taxon>Bacillati</taxon>
        <taxon>Bacillota</taxon>
        <taxon>Bacilli</taxon>
        <taxon>Bacillales</taxon>
        <taxon>Staphylococcaceae</taxon>
        <taxon>Staphylococcus</taxon>
    </lineage>
</organism>
<protein>
    <recommendedName>
        <fullName evidence="2">ParB/Sulfiredoxin domain-containing protein</fullName>
    </recommendedName>
</protein>
<name>A0A6N3D2U2_STASI</name>
<gene>
    <name evidence="1" type="ORF">SSLFYP27_01675</name>
</gene>
<accession>A0A6N3D2U2</accession>
<dbReference type="EMBL" id="CACRUO010000035">
    <property type="protein sequence ID" value="VYU21101.1"/>
    <property type="molecule type" value="Genomic_DNA"/>
</dbReference>
<dbReference type="SUPFAM" id="SSF110849">
    <property type="entry name" value="ParB/Sulfiredoxin"/>
    <property type="match status" value="1"/>
</dbReference>
<evidence type="ECO:0008006" key="2">
    <source>
        <dbReference type="Google" id="ProtNLM"/>
    </source>
</evidence>
<evidence type="ECO:0000313" key="1">
    <source>
        <dbReference type="EMBL" id="VYU21101.1"/>
    </source>
</evidence>